<dbReference type="Proteomes" id="UP001056708">
    <property type="component" value="Chromosome"/>
</dbReference>
<dbReference type="InterPro" id="IPR011990">
    <property type="entry name" value="TPR-like_helical_dom_sf"/>
</dbReference>
<dbReference type="Pfam" id="PF13432">
    <property type="entry name" value="TPR_16"/>
    <property type="match status" value="1"/>
</dbReference>
<keyword evidence="2" id="KW-1185">Reference proteome</keyword>
<evidence type="ECO:0000313" key="1">
    <source>
        <dbReference type="EMBL" id="USR89949.1"/>
    </source>
</evidence>
<protein>
    <recommendedName>
        <fullName evidence="3">Tetratricopeptide repeat protein</fullName>
    </recommendedName>
</protein>
<evidence type="ECO:0000313" key="2">
    <source>
        <dbReference type="Proteomes" id="UP001056708"/>
    </source>
</evidence>
<organism evidence="1 2">
    <name type="scientific">Phormidium yuhuli AB48</name>
    <dbReference type="NCBI Taxonomy" id="2940671"/>
    <lineage>
        <taxon>Bacteria</taxon>
        <taxon>Bacillati</taxon>
        <taxon>Cyanobacteriota</taxon>
        <taxon>Cyanophyceae</taxon>
        <taxon>Oscillatoriophycideae</taxon>
        <taxon>Oscillatoriales</taxon>
        <taxon>Oscillatoriaceae</taxon>
        <taxon>Phormidium</taxon>
        <taxon>Phormidium yuhuli</taxon>
    </lineage>
</organism>
<dbReference type="EMBL" id="CP098611">
    <property type="protein sequence ID" value="USR89949.1"/>
    <property type="molecule type" value="Genomic_DNA"/>
</dbReference>
<evidence type="ECO:0008006" key="3">
    <source>
        <dbReference type="Google" id="ProtNLM"/>
    </source>
</evidence>
<sequence length="139" mass="15098">MEIQQFFGFFLLLAIALGGMGVMVWAYVGSGSQAVLFPNPVPSQPPGAEAFQAGCEAFEQGHYAAAIAAFERELRSHPKSAEAYHNRGLAFANLRQDDKAVENLLKASQEYAEADRPEGLAQIQEQLEALKARKLAQSS</sequence>
<name>A0ABY5ANY1_9CYAN</name>
<dbReference type="SUPFAM" id="SSF48452">
    <property type="entry name" value="TPR-like"/>
    <property type="match status" value="1"/>
</dbReference>
<gene>
    <name evidence="1" type="ORF">NEA10_13935</name>
</gene>
<proteinExistence type="predicted"/>
<dbReference type="RefSeq" id="WP_252661379.1">
    <property type="nucleotide sequence ID" value="NZ_CP098611.1"/>
</dbReference>
<accession>A0ABY5ANY1</accession>
<reference evidence="1" key="1">
    <citation type="submission" date="2022-06" db="EMBL/GenBank/DDBJ databases">
        <title>Genome sequence of Phormidium yuhuli AB48 isolated from an industrial photobioreactor environment.</title>
        <authorList>
            <person name="Qiu Y."/>
            <person name="Noonan A.J.C."/>
            <person name="Dofher K."/>
            <person name="Koch M."/>
            <person name="Kieft B."/>
            <person name="Lin X."/>
            <person name="Ziels R.M."/>
            <person name="Hallam S.J."/>
        </authorList>
    </citation>
    <scope>NUCLEOTIDE SEQUENCE</scope>
    <source>
        <strain evidence="1">AB48</strain>
    </source>
</reference>
<dbReference type="Gene3D" id="1.25.40.10">
    <property type="entry name" value="Tetratricopeptide repeat domain"/>
    <property type="match status" value="1"/>
</dbReference>